<evidence type="ECO:0000256" key="4">
    <source>
        <dbReference type="ARBA" id="ARBA00022833"/>
    </source>
</evidence>
<evidence type="ECO:0008006" key="8">
    <source>
        <dbReference type="Google" id="ProtNLM"/>
    </source>
</evidence>
<dbReference type="VEuPathDB" id="VectorBase:HLOH_050658"/>
<dbReference type="Proteomes" id="UP000821853">
    <property type="component" value="Chromosome 2"/>
</dbReference>
<evidence type="ECO:0000256" key="2">
    <source>
        <dbReference type="ARBA" id="ARBA00022723"/>
    </source>
</evidence>
<dbReference type="EMBL" id="JABSTR010000004">
    <property type="protein sequence ID" value="KAH9366129.1"/>
    <property type="molecule type" value="Genomic_DNA"/>
</dbReference>
<dbReference type="GO" id="GO:0005634">
    <property type="term" value="C:nucleus"/>
    <property type="evidence" value="ECO:0007669"/>
    <property type="project" value="UniProtKB-SubCell"/>
</dbReference>
<organism evidence="6 7">
    <name type="scientific">Haemaphysalis longicornis</name>
    <name type="common">Bush tick</name>
    <dbReference type="NCBI Taxonomy" id="44386"/>
    <lineage>
        <taxon>Eukaryota</taxon>
        <taxon>Metazoa</taxon>
        <taxon>Ecdysozoa</taxon>
        <taxon>Arthropoda</taxon>
        <taxon>Chelicerata</taxon>
        <taxon>Arachnida</taxon>
        <taxon>Acari</taxon>
        <taxon>Parasitiformes</taxon>
        <taxon>Ixodida</taxon>
        <taxon>Ixodoidea</taxon>
        <taxon>Ixodidae</taxon>
        <taxon>Haemaphysalinae</taxon>
        <taxon>Haemaphysalis</taxon>
    </lineage>
</organism>
<dbReference type="OrthoDB" id="6420158at2759"/>
<accession>A0A9J6FV09</accession>
<dbReference type="AlphaFoldDB" id="A0A9J6FV09"/>
<dbReference type="PANTHER" id="PTHR46481">
    <property type="entry name" value="ZINC FINGER BED DOMAIN-CONTAINING PROTEIN 4"/>
    <property type="match status" value="1"/>
</dbReference>
<dbReference type="SUPFAM" id="SSF53098">
    <property type="entry name" value="Ribonuclease H-like"/>
    <property type="match status" value="1"/>
</dbReference>
<name>A0A9J6FV09_HAELO</name>
<comment type="caution">
    <text evidence="6">The sequence shown here is derived from an EMBL/GenBank/DDBJ whole genome shotgun (WGS) entry which is preliminary data.</text>
</comment>
<keyword evidence="7" id="KW-1185">Reference proteome</keyword>
<evidence type="ECO:0000313" key="7">
    <source>
        <dbReference type="Proteomes" id="UP000821853"/>
    </source>
</evidence>
<evidence type="ECO:0000313" key="6">
    <source>
        <dbReference type="EMBL" id="KAH9366129.1"/>
    </source>
</evidence>
<dbReference type="PANTHER" id="PTHR46481:SF10">
    <property type="entry name" value="ZINC FINGER BED DOMAIN-CONTAINING PROTEIN 39"/>
    <property type="match status" value="1"/>
</dbReference>
<dbReference type="SUPFAM" id="SSF140996">
    <property type="entry name" value="Hermes dimerisation domain"/>
    <property type="match status" value="1"/>
</dbReference>
<keyword evidence="5" id="KW-0539">Nucleus</keyword>
<protein>
    <recommendedName>
        <fullName evidence="8">DUF659 domain-containing protein</fullName>
    </recommendedName>
</protein>
<sequence>MTKKIEEFIARGLQPYNVVEEPSFIDMIRCAIPEYVVPSRKTFSRTVVPNMYETKKNELKERVRNVFGNGGAECVTLTTDGWTSRVADSYVCVMAHMMERDFRQPAYAHVCKPMPQDHTGENIAQFLRDVIDDCGLPNHIPIFVVLTTAGTLFQRSPSPTGRDFSALPTPSSSA</sequence>
<dbReference type="InterPro" id="IPR052035">
    <property type="entry name" value="ZnF_BED_domain_contain"/>
</dbReference>
<dbReference type="GO" id="GO:0008270">
    <property type="term" value="F:zinc ion binding"/>
    <property type="evidence" value="ECO:0007669"/>
    <property type="project" value="UniProtKB-KW"/>
</dbReference>
<keyword evidence="4" id="KW-0862">Zinc</keyword>
<evidence type="ECO:0000256" key="3">
    <source>
        <dbReference type="ARBA" id="ARBA00022771"/>
    </source>
</evidence>
<evidence type="ECO:0000256" key="1">
    <source>
        <dbReference type="ARBA" id="ARBA00004123"/>
    </source>
</evidence>
<dbReference type="OMA" id="NAYECHV"/>
<reference evidence="6 7" key="1">
    <citation type="journal article" date="2020" name="Cell">
        <title>Large-Scale Comparative Analyses of Tick Genomes Elucidate Their Genetic Diversity and Vector Capacities.</title>
        <authorList>
            <consortium name="Tick Genome and Microbiome Consortium (TIGMIC)"/>
            <person name="Jia N."/>
            <person name="Wang J."/>
            <person name="Shi W."/>
            <person name="Du L."/>
            <person name="Sun Y."/>
            <person name="Zhan W."/>
            <person name="Jiang J.F."/>
            <person name="Wang Q."/>
            <person name="Zhang B."/>
            <person name="Ji P."/>
            <person name="Bell-Sakyi L."/>
            <person name="Cui X.M."/>
            <person name="Yuan T.T."/>
            <person name="Jiang B.G."/>
            <person name="Yang W.F."/>
            <person name="Lam T.T."/>
            <person name="Chang Q.C."/>
            <person name="Ding S.J."/>
            <person name="Wang X.J."/>
            <person name="Zhu J.G."/>
            <person name="Ruan X.D."/>
            <person name="Zhao L."/>
            <person name="Wei J.T."/>
            <person name="Ye R.Z."/>
            <person name="Que T.C."/>
            <person name="Du C.H."/>
            <person name="Zhou Y.H."/>
            <person name="Cheng J.X."/>
            <person name="Dai P.F."/>
            <person name="Guo W.B."/>
            <person name="Han X.H."/>
            <person name="Huang E.J."/>
            <person name="Li L.F."/>
            <person name="Wei W."/>
            <person name="Gao Y.C."/>
            <person name="Liu J.Z."/>
            <person name="Shao H.Z."/>
            <person name="Wang X."/>
            <person name="Wang C.C."/>
            <person name="Yang T.C."/>
            <person name="Huo Q.B."/>
            <person name="Li W."/>
            <person name="Chen H.Y."/>
            <person name="Chen S.E."/>
            <person name="Zhou L.G."/>
            <person name="Ni X.B."/>
            <person name="Tian J.H."/>
            <person name="Sheng Y."/>
            <person name="Liu T."/>
            <person name="Pan Y.S."/>
            <person name="Xia L.Y."/>
            <person name="Li J."/>
            <person name="Zhao F."/>
            <person name="Cao W.C."/>
        </authorList>
    </citation>
    <scope>NUCLEOTIDE SEQUENCE [LARGE SCALE GENOMIC DNA]</scope>
    <source>
        <strain evidence="6">HaeL-2018</strain>
    </source>
</reference>
<evidence type="ECO:0000256" key="5">
    <source>
        <dbReference type="ARBA" id="ARBA00023242"/>
    </source>
</evidence>
<keyword evidence="2" id="KW-0479">Metal-binding</keyword>
<dbReference type="InterPro" id="IPR012337">
    <property type="entry name" value="RNaseH-like_sf"/>
</dbReference>
<keyword evidence="3" id="KW-0863">Zinc-finger</keyword>
<proteinExistence type="predicted"/>
<gene>
    <name evidence="6" type="ORF">HPB48_019909</name>
</gene>
<comment type="subcellular location">
    <subcellularLocation>
        <location evidence="1">Nucleus</location>
    </subcellularLocation>
</comment>